<comment type="subcellular location">
    <subcellularLocation>
        <location evidence="1">Cell membrane</location>
    </subcellularLocation>
</comment>
<accession>A0A238XQQ1</accession>
<dbReference type="RefSeq" id="WP_089374283.1">
    <property type="nucleotide sequence ID" value="NZ_FZOA01000001.1"/>
</dbReference>
<evidence type="ECO:0000256" key="2">
    <source>
        <dbReference type="ARBA" id="ARBA00022475"/>
    </source>
</evidence>
<reference evidence="5" key="1">
    <citation type="submission" date="2017-06" db="EMBL/GenBank/DDBJ databases">
        <authorList>
            <person name="Varghese N."/>
            <person name="Submissions S."/>
        </authorList>
    </citation>
    <scope>NUCLEOTIDE SEQUENCE [LARGE SCALE GENOMIC DNA]</scope>
    <source>
        <strain evidence="5">Ca-68</strain>
    </source>
</reference>
<dbReference type="SUPFAM" id="SSF50956">
    <property type="entry name" value="Thermostable phytase (3-phytase)"/>
    <property type="match status" value="1"/>
</dbReference>
<keyword evidence="3" id="KW-0472">Membrane</keyword>
<dbReference type="EMBL" id="FZOA01000001">
    <property type="protein sequence ID" value="SNR61277.1"/>
    <property type="molecule type" value="Genomic_DNA"/>
</dbReference>
<protein>
    <submittedName>
        <fullName evidence="4">Uncharacterized protein YjiK</fullName>
    </submittedName>
</protein>
<gene>
    <name evidence="4" type="ORF">SAMN05192560_0118</name>
</gene>
<keyword evidence="2" id="KW-1003">Cell membrane</keyword>
<dbReference type="OrthoDB" id="6080098at2"/>
<evidence type="ECO:0000313" key="5">
    <source>
        <dbReference type="Proteomes" id="UP000198305"/>
    </source>
</evidence>
<proteinExistence type="predicted"/>
<evidence type="ECO:0000256" key="1">
    <source>
        <dbReference type="ARBA" id="ARBA00004236"/>
    </source>
</evidence>
<dbReference type="InterPro" id="IPR009722">
    <property type="entry name" value="YjiK/CarP"/>
</dbReference>
<keyword evidence="5" id="KW-1185">Reference proteome</keyword>
<organism evidence="4 5">
    <name type="scientific">Methylobacillus rhizosphaerae</name>
    <dbReference type="NCBI Taxonomy" id="551994"/>
    <lineage>
        <taxon>Bacteria</taxon>
        <taxon>Pseudomonadati</taxon>
        <taxon>Pseudomonadota</taxon>
        <taxon>Betaproteobacteria</taxon>
        <taxon>Nitrosomonadales</taxon>
        <taxon>Methylophilaceae</taxon>
        <taxon>Methylobacillus</taxon>
    </lineage>
</organism>
<sequence length="308" mass="34467">MRRFMPGKRWSLLLICMMALLALTYAYRLEAIVWHVWSSNQDKQETSMRLADYVAEREAIAIPGVGQDLSDLSYNHETHTLFTVSNAKPWVIELSLEGKVLRKIHVTGISDMEGIAHIGGNRFVLLNEDRHSLVLTEINPGVESIDVTSEPSLTLAMYAHDNKGFEGIDWDKEQGRLLVAKERSPKRVIAVRGFADAVPGQPMNIQIEKLQETVSCGLRDLSAITYDADSGHILLLSDDSRMVAQYDQQGKLLDTLALWRGFQGLTRSVPQAEGLAIGPDKRIYVISEPNLFYVFRPGNPTSVGEFKV</sequence>
<dbReference type="GO" id="GO:0005886">
    <property type="term" value="C:plasma membrane"/>
    <property type="evidence" value="ECO:0007669"/>
    <property type="project" value="UniProtKB-SubCell"/>
</dbReference>
<name>A0A238XQQ1_9PROT</name>
<evidence type="ECO:0000313" key="4">
    <source>
        <dbReference type="EMBL" id="SNR61277.1"/>
    </source>
</evidence>
<dbReference type="Proteomes" id="UP000198305">
    <property type="component" value="Unassembled WGS sequence"/>
</dbReference>
<dbReference type="Pfam" id="PF06977">
    <property type="entry name" value="SdiA-regulated"/>
    <property type="match status" value="1"/>
</dbReference>
<evidence type="ECO:0000256" key="3">
    <source>
        <dbReference type="ARBA" id="ARBA00023136"/>
    </source>
</evidence>
<dbReference type="CDD" id="cd09971">
    <property type="entry name" value="SdiA-regulated"/>
    <property type="match status" value="1"/>
</dbReference>
<dbReference type="AlphaFoldDB" id="A0A238XQQ1"/>